<dbReference type="PROSITE" id="PS51257">
    <property type="entry name" value="PROKAR_LIPOPROTEIN"/>
    <property type="match status" value="1"/>
</dbReference>
<name>A0A1L6MUR1_9BACT</name>
<dbReference type="RefSeq" id="WP_075275878.1">
    <property type="nucleotide sequence ID" value="NZ_CP016908.1"/>
</dbReference>
<dbReference type="STRING" id="1882918.BCY86_00075"/>
<dbReference type="EMBL" id="CP016908">
    <property type="protein sequence ID" value="APR99244.1"/>
    <property type="molecule type" value="Genomic_DNA"/>
</dbReference>
<protein>
    <recommendedName>
        <fullName evidence="1">PpiC domain-containing protein</fullName>
    </recommendedName>
</protein>
<evidence type="ECO:0000313" key="2">
    <source>
        <dbReference type="EMBL" id="APR99244.1"/>
    </source>
</evidence>
<reference evidence="2 3" key="1">
    <citation type="submission" date="2016-08" db="EMBL/GenBank/DDBJ databases">
        <title>Identification and validation of antigenic proteins from Pajaroellobacter abortibovis using de-novo genome sequence assembly and reverse vaccinology.</title>
        <authorList>
            <person name="Welly B.T."/>
            <person name="Miller M.R."/>
            <person name="Stott J.L."/>
            <person name="Blanchard M.T."/>
            <person name="Islas-Trejo A.D."/>
            <person name="O'Rourke S.M."/>
            <person name="Young A.E."/>
            <person name="Medrano J.F."/>
            <person name="Van Eenennaam A.L."/>
        </authorList>
    </citation>
    <scope>NUCLEOTIDE SEQUENCE [LARGE SCALE GENOMIC DNA]</scope>
    <source>
        <strain evidence="2 3">BTF92-0548A/99-0131</strain>
    </source>
</reference>
<dbReference type="PANTHER" id="PTHR47245:SF2">
    <property type="entry name" value="PEPTIDYL-PROLYL CIS-TRANS ISOMERASE HP_0175-RELATED"/>
    <property type="match status" value="1"/>
</dbReference>
<keyword evidence="3" id="KW-1185">Reference proteome</keyword>
<dbReference type="OrthoDB" id="5507236at2"/>
<organism evidence="2 3">
    <name type="scientific">Pajaroellobacter abortibovis</name>
    <dbReference type="NCBI Taxonomy" id="1882918"/>
    <lineage>
        <taxon>Bacteria</taxon>
        <taxon>Pseudomonadati</taxon>
        <taxon>Myxococcota</taxon>
        <taxon>Polyangia</taxon>
        <taxon>Polyangiales</taxon>
        <taxon>Polyangiaceae</taxon>
    </lineage>
</organism>
<dbReference type="SUPFAM" id="SSF109998">
    <property type="entry name" value="Triger factor/SurA peptide-binding domain-like"/>
    <property type="match status" value="1"/>
</dbReference>
<evidence type="ECO:0000313" key="3">
    <source>
        <dbReference type="Proteomes" id="UP000185544"/>
    </source>
</evidence>
<dbReference type="InterPro" id="IPR027304">
    <property type="entry name" value="Trigger_fact/SurA_dom_sf"/>
</dbReference>
<dbReference type="KEGG" id="pabo:BCY86_00075"/>
<dbReference type="Gene3D" id="1.10.4030.10">
    <property type="entry name" value="Porin chaperone SurA, peptide-binding domain"/>
    <property type="match status" value="1"/>
</dbReference>
<sequence>MNGLRPTQKYLRSDGWMFVMLLAGYCGIGGCRWKSCEETEATSQKQTQKEESHSLTAAQAHQVLARVGDKNITLGDFNELLEQMDRFTRLRYEDMTSRKRLLTEQIHIELLAQEAKAKGYDRDPMVQQEIRSILRDAMLQEGRKETLSPEAIPEEEVKAYFQQHQRDFREPERRRISAIVLRQEEEANRVLSKVLKVDIPSAWGKLVRTYSIKRENVQRVPLDLSGDLGFVDPPEETRPSSSEVPPAVRAAIFEVDQVGHVLTRVVHGEDGRFYILLLNQKTPPRQRSYEETSRLIRVRLAQEKIRARDTQTIEKLKQKYPVRLDEAALSRVSVELPKP</sequence>
<dbReference type="GO" id="GO:0003755">
    <property type="term" value="F:peptidyl-prolyl cis-trans isomerase activity"/>
    <property type="evidence" value="ECO:0007669"/>
    <property type="project" value="InterPro"/>
</dbReference>
<dbReference type="PANTHER" id="PTHR47245">
    <property type="entry name" value="PEPTIDYLPROLYL ISOMERASE"/>
    <property type="match status" value="1"/>
</dbReference>
<dbReference type="Gene3D" id="3.10.50.40">
    <property type="match status" value="1"/>
</dbReference>
<evidence type="ECO:0000259" key="1">
    <source>
        <dbReference type="Pfam" id="PF13145"/>
    </source>
</evidence>
<gene>
    <name evidence="2" type="ORF">BCY86_00075</name>
</gene>
<dbReference type="Proteomes" id="UP000185544">
    <property type="component" value="Chromosome"/>
</dbReference>
<dbReference type="Pfam" id="PF13145">
    <property type="entry name" value="Rotamase_2"/>
    <property type="match status" value="1"/>
</dbReference>
<proteinExistence type="predicted"/>
<dbReference type="InterPro" id="IPR050245">
    <property type="entry name" value="PrsA_foldase"/>
</dbReference>
<accession>A0A1L6MUR1</accession>
<dbReference type="AlphaFoldDB" id="A0A1L6MUR1"/>
<dbReference type="InterPro" id="IPR046357">
    <property type="entry name" value="PPIase_dom_sf"/>
</dbReference>
<dbReference type="InterPro" id="IPR000297">
    <property type="entry name" value="PPIase_PpiC"/>
</dbReference>
<feature type="domain" description="PpiC" evidence="1">
    <location>
        <begin position="152"/>
        <end position="291"/>
    </location>
</feature>
<dbReference type="Gene3D" id="1.10.8.1040">
    <property type="match status" value="1"/>
</dbReference>